<feature type="signal peptide" evidence="1">
    <location>
        <begin position="1"/>
        <end position="20"/>
    </location>
</feature>
<feature type="chain" id="PRO_5007828758" description="Cell wall protein" evidence="1">
    <location>
        <begin position="21"/>
        <end position="263"/>
    </location>
</feature>
<evidence type="ECO:0000313" key="3">
    <source>
        <dbReference type="Proteomes" id="UP000076584"/>
    </source>
</evidence>
<protein>
    <recommendedName>
        <fullName evidence="4">Cell wall protein</fullName>
    </recommendedName>
</protein>
<organism evidence="2 3">
    <name type="scientific">Colletotrichum incanum</name>
    <name type="common">Soybean anthracnose fungus</name>
    <dbReference type="NCBI Taxonomy" id="1573173"/>
    <lineage>
        <taxon>Eukaryota</taxon>
        <taxon>Fungi</taxon>
        <taxon>Dikarya</taxon>
        <taxon>Ascomycota</taxon>
        <taxon>Pezizomycotina</taxon>
        <taxon>Sordariomycetes</taxon>
        <taxon>Hypocreomycetidae</taxon>
        <taxon>Glomerellales</taxon>
        <taxon>Glomerellaceae</taxon>
        <taxon>Colletotrichum</taxon>
        <taxon>Colletotrichum spaethianum species complex</taxon>
    </lineage>
</organism>
<sequence>MQSKIFSAAVATLAFVSVDAAVVATRQTSNVIIIQPGSIVGPTIAFDPASLGFEALAYRALDQVRDDLFRTAALVVELNKAAGASIDDKRAQASAVTAQIQANAAAIKSKIDNLISILQSKAPALTTGGSGGSGPTVPTTGPNPAATAQATIGTVGGIVDRVDALITQARTLNTQARTQISLVGSFLETLLTPTLGQIKTDSSRIIAQAMQQISTSVEQLLSTIGDLSTTAQGVTASLLQRITDARLSLRPILVLGISPDITV</sequence>
<name>A0A161VXC4_COLIC</name>
<accession>A0A161VXC4</accession>
<keyword evidence="1" id="KW-0732">Signal</keyword>
<dbReference type="EMBL" id="LFIW01002827">
    <property type="protein sequence ID" value="KZL63303.1"/>
    <property type="molecule type" value="Genomic_DNA"/>
</dbReference>
<dbReference type="AlphaFoldDB" id="A0A161VXC4"/>
<gene>
    <name evidence="2" type="ORF">CI238_11610</name>
</gene>
<keyword evidence="3" id="KW-1185">Reference proteome</keyword>
<evidence type="ECO:0000313" key="2">
    <source>
        <dbReference type="EMBL" id="KZL63303.1"/>
    </source>
</evidence>
<evidence type="ECO:0008006" key="4">
    <source>
        <dbReference type="Google" id="ProtNLM"/>
    </source>
</evidence>
<dbReference type="Proteomes" id="UP000076584">
    <property type="component" value="Unassembled WGS sequence"/>
</dbReference>
<comment type="caution">
    <text evidence="2">The sequence shown here is derived from an EMBL/GenBank/DDBJ whole genome shotgun (WGS) entry which is preliminary data.</text>
</comment>
<dbReference type="STRING" id="1573173.A0A161VXC4"/>
<proteinExistence type="predicted"/>
<reference evidence="2 3" key="1">
    <citation type="submission" date="2015-06" db="EMBL/GenBank/DDBJ databases">
        <title>Survival trade-offs in plant roots during colonization by closely related pathogenic and mutualistic fungi.</title>
        <authorList>
            <person name="Hacquard S."/>
            <person name="Kracher B."/>
            <person name="Hiruma K."/>
            <person name="Weinman A."/>
            <person name="Muench P."/>
            <person name="Garrido Oter R."/>
            <person name="Ver Loren van Themaat E."/>
            <person name="Dallerey J.-F."/>
            <person name="Damm U."/>
            <person name="Henrissat B."/>
            <person name="Lespinet O."/>
            <person name="Thon M."/>
            <person name="Kemen E."/>
            <person name="McHardy A.C."/>
            <person name="Schulze-Lefert P."/>
            <person name="O'Connell R.J."/>
        </authorList>
    </citation>
    <scope>NUCLEOTIDE SEQUENCE [LARGE SCALE GENOMIC DNA]</scope>
    <source>
        <strain evidence="2 3">MAFF 238704</strain>
    </source>
</reference>
<evidence type="ECO:0000256" key="1">
    <source>
        <dbReference type="SAM" id="SignalP"/>
    </source>
</evidence>